<accession>A0A395H2F0</accession>
<dbReference type="GO" id="GO:0030170">
    <property type="term" value="F:pyridoxal phosphate binding"/>
    <property type="evidence" value="ECO:0007669"/>
    <property type="project" value="InterPro"/>
</dbReference>
<dbReference type="InterPro" id="IPR011037">
    <property type="entry name" value="Pyrv_Knase-like_insert_dom_sf"/>
</dbReference>
<dbReference type="Pfam" id="PF03476">
    <property type="entry name" value="MOSC_N"/>
    <property type="match status" value="1"/>
</dbReference>
<dbReference type="GeneID" id="37224266"/>
<reference evidence="2 3" key="1">
    <citation type="submission" date="2018-02" db="EMBL/GenBank/DDBJ databases">
        <title>The genomes of Aspergillus section Nigri reveals drivers in fungal speciation.</title>
        <authorList>
            <consortium name="DOE Joint Genome Institute"/>
            <person name="Vesth T.C."/>
            <person name="Nybo J."/>
            <person name="Theobald S."/>
            <person name="Brandl J."/>
            <person name="Frisvad J.C."/>
            <person name="Nielsen K.F."/>
            <person name="Lyhne E.K."/>
            <person name="Kogle M.E."/>
            <person name="Kuo A."/>
            <person name="Riley R."/>
            <person name="Clum A."/>
            <person name="Nolan M."/>
            <person name="Lipzen A."/>
            <person name="Salamov A."/>
            <person name="Henrissat B."/>
            <person name="Wiebenga A."/>
            <person name="De vries R.P."/>
            <person name="Grigoriev I.V."/>
            <person name="Mortensen U.H."/>
            <person name="Andersen M.R."/>
            <person name="Baker S.E."/>
        </authorList>
    </citation>
    <scope>NUCLEOTIDE SEQUENCE [LARGE SCALE GENOMIC DNA]</scope>
    <source>
        <strain evidence="2 3">CBS 121593</strain>
    </source>
</reference>
<dbReference type="RefSeq" id="XP_025575712.1">
    <property type="nucleotide sequence ID" value="XM_025719401.1"/>
</dbReference>
<evidence type="ECO:0000313" key="2">
    <source>
        <dbReference type="EMBL" id="RAL01385.1"/>
    </source>
</evidence>
<dbReference type="Pfam" id="PF03473">
    <property type="entry name" value="MOSC"/>
    <property type="match status" value="1"/>
</dbReference>
<dbReference type="AlphaFoldDB" id="A0A395H2F0"/>
<dbReference type="PANTHER" id="PTHR14237">
    <property type="entry name" value="MOLYBDOPTERIN COFACTOR SULFURASE MOSC"/>
    <property type="match status" value="1"/>
</dbReference>
<dbReference type="GO" id="GO:0003824">
    <property type="term" value="F:catalytic activity"/>
    <property type="evidence" value="ECO:0007669"/>
    <property type="project" value="InterPro"/>
</dbReference>
<dbReference type="STRING" id="1448316.A0A395H2F0"/>
<dbReference type="InterPro" id="IPR005302">
    <property type="entry name" value="MoCF_Sase_C"/>
</dbReference>
<protein>
    <submittedName>
        <fullName evidence="2">Putative Fe-S protein</fullName>
    </submittedName>
</protein>
<dbReference type="GO" id="GO:0030151">
    <property type="term" value="F:molybdenum ion binding"/>
    <property type="evidence" value="ECO:0007669"/>
    <property type="project" value="InterPro"/>
</dbReference>
<dbReference type="PROSITE" id="PS51340">
    <property type="entry name" value="MOSC"/>
    <property type="match status" value="1"/>
</dbReference>
<feature type="domain" description="MOSC" evidence="1">
    <location>
        <begin position="184"/>
        <end position="346"/>
    </location>
</feature>
<name>A0A395H2F0_9EURO</name>
<dbReference type="InterPro" id="IPR005303">
    <property type="entry name" value="MOCOS_middle"/>
</dbReference>
<keyword evidence="3" id="KW-1185">Reference proteome</keyword>
<dbReference type="Proteomes" id="UP000249402">
    <property type="component" value="Unassembled WGS sequence"/>
</dbReference>
<dbReference type="SUPFAM" id="SSF141673">
    <property type="entry name" value="MOSC N-terminal domain-like"/>
    <property type="match status" value="1"/>
</dbReference>
<dbReference type="SUPFAM" id="SSF50800">
    <property type="entry name" value="PK beta-barrel domain-like"/>
    <property type="match status" value="1"/>
</dbReference>
<dbReference type="OrthoDB" id="17255at2759"/>
<sequence>MDTTVLLTTILAILLLSLPFILKNISKNPLSHLHTLLHLHHHRPLKTHPSTILSLHIYPIKSCRGLTIPKSTLNKHGLALDRRWMFVDANTHEFLTIRQNAKMTLITTALDSSLTTLSISIPSFTQKVITVPASPTPSWLAEHTTLSEKVKIWDNITDGYVYGPAVNSLFSEFLGREVALVYKGPTPRMLKGNGDPRILGREQSTFFPDVHPVLIASEASMRELNERLVGRGEEEITVERFRPNIVIQGVVPWEEDSWKVVRILSAGEKEGGKGKGLELDVVARCARCQVPNVHPDTAVKHAKQPWDTLMSYRRVDEGMKYKPCFGMLSAPRNEGVVEVGMRFEVVEETDQHRYITGF</sequence>
<gene>
    <name evidence="2" type="ORF">BO80DRAFT_424932</name>
</gene>
<proteinExistence type="predicted"/>
<dbReference type="PANTHER" id="PTHR14237:SF19">
    <property type="entry name" value="MITOCHONDRIAL AMIDOXIME REDUCING COMPONENT 1"/>
    <property type="match status" value="1"/>
</dbReference>
<organism evidence="2 3">
    <name type="scientific">Aspergillus ibericus CBS 121593</name>
    <dbReference type="NCBI Taxonomy" id="1448316"/>
    <lineage>
        <taxon>Eukaryota</taxon>
        <taxon>Fungi</taxon>
        <taxon>Dikarya</taxon>
        <taxon>Ascomycota</taxon>
        <taxon>Pezizomycotina</taxon>
        <taxon>Eurotiomycetes</taxon>
        <taxon>Eurotiomycetidae</taxon>
        <taxon>Eurotiales</taxon>
        <taxon>Aspergillaceae</taxon>
        <taxon>Aspergillus</taxon>
        <taxon>Aspergillus subgen. Circumdati</taxon>
    </lineage>
</organism>
<evidence type="ECO:0000313" key="3">
    <source>
        <dbReference type="Proteomes" id="UP000249402"/>
    </source>
</evidence>
<dbReference type="EMBL" id="KZ824436">
    <property type="protein sequence ID" value="RAL01385.1"/>
    <property type="molecule type" value="Genomic_DNA"/>
</dbReference>
<dbReference type="VEuPathDB" id="FungiDB:BO80DRAFT_424932"/>
<evidence type="ECO:0000259" key="1">
    <source>
        <dbReference type="PROSITE" id="PS51340"/>
    </source>
</evidence>